<name>A0ABS7CFH1_9BACL</name>
<dbReference type="PROSITE" id="PS51257">
    <property type="entry name" value="PROKAR_LIPOPROTEIN"/>
    <property type="match status" value="1"/>
</dbReference>
<reference evidence="3 4" key="1">
    <citation type="submission" date="2021-07" db="EMBL/GenBank/DDBJ databases">
        <title>Paenibacillus radiodurans sp. nov., isolated from the southeastern edge of Tengger Desert.</title>
        <authorList>
            <person name="Zhang G."/>
        </authorList>
    </citation>
    <scope>NUCLEOTIDE SEQUENCE [LARGE SCALE GENOMIC DNA]</scope>
    <source>
        <strain evidence="3 4">CCM 7311</strain>
    </source>
</reference>
<feature type="signal peptide" evidence="2">
    <location>
        <begin position="1"/>
        <end position="18"/>
    </location>
</feature>
<protein>
    <submittedName>
        <fullName evidence="3">Extracellular solute-binding protein</fullName>
    </submittedName>
</protein>
<sequence>MKKILTGVQVLIILILLAACSSGNQPAGGGGNIADSNKTDADETVTAGSGAKAEPAGDFKKLGDEPLTLSFVSLGATFTDVEFQIMIADPIRKKYPNVTIERIKPVEGSAIEEVLSTYTPDILFSSVSQRIVRTGAFEDLRELIKRHHFDESRLKPVAYNYIKEVTRGKGEEIFALPFNVNQHVLYYNKDIFDHFGEPYPTEKQLT</sequence>
<dbReference type="EMBL" id="JAHZIK010001761">
    <property type="protein sequence ID" value="MBW7459666.1"/>
    <property type="molecule type" value="Genomic_DNA"/>
</dbReference>
<evidence type="ECO:0000256" key="2">
    <source>
        <dbReference type="SAM" id="SignalP"/>
    </source>
</evidence>
<evidence type="ECO:0000256" key="1">
    <source>
        <dbReference type="SAM" id="MobiDB-lite"/>
    </source>
</evidence>
<organism evidence="3 4">
    <name type="scientific">Paenibacillus sepulcri</name>
    <dbReference type="NCBI Taxonomy" id="359917"/>
    <lineage>
        <taxon>Bacteria</taxon>
        <taxon>Bacillati</taxon>
        <taxon>Bacillota</taxon>
        <taxon>Bacilli</taxon>
        <taxon>Bacillales</taxon>
        <taxon>Paenibacillaceae</taxon>
        <taxon>Paenibacillus</taxon>
    </lineage>
</organism>
<comment type="caution">
    <text evidence="3">The sequence shown here is derived from an EMBL/GenBank/DDBJ whole genome shotgun (WGS) entry which is preliminary data.</text>
</comment>
<dbReference type="SUPFAM" id="SSF53850">
    <property type="entry name" value="Periplasmic binding protein-like II"/>
    <property type="match status" value="1"/>
</dbReference>
<keyword evidence="2" id="KW-0732">Signal</keyword>
<evidence type="ECO:0000313" key="3">
    <source>
        <dbReference type="EMBL" id="MBW7459666.1"/>
    </source>
</evidence>
<gene>
    <name evidence="3" type="ORF">K0U00_36965</name>
</gene>
<keyword evidence="4" id="KW-1185">Reference proteome</keyword>
<evidence type="ECO:0000313" key="4">
    <source>
        <dbReference type="Proteomes" id="UP001519887"/>
    </source>
</evidence>
<feature type="region of interest" description="Disordered" evidence="1">
    <location>
        <begin position="31"/>
        <end position="57"/>
    </location>
</feature>
<dbReference type="RefSeq" id="WP_210037835.1">
    <property type="nucleotide sequence ID" value="NZ_JBHLVU010000022.1"/>
</dbReference>
<accession>A0ABS7CFH1</accession>
<feature type="chain" id="PRO_5047369812" evidence="2">
    <location>
        <begin position="19"/>
        <end position="206"/>
    </location>
</feature>
<dbReference type="Gene3D" id="3.40.190.10">
    <property type="entry name" value="Periplasmic binding protein-like II"/>
    <property type="match status" value="1"/>
</dbReference>
<proteinExistence type="predicted"/>
<dbReference type="Proteomes" id="UP001519887">
    <property type="component" value="Unassembled WGS sequence"/>
</dbReference>